<feature type="domain" description="DDE Tnp4" evidence="3">
    <location>
        <begin position="79"/>
        <end position="184"/>
    </location>
</feature>
<organism evidence="4 5">
    <name type="scientific">Rhamnusium bicolor</name>
    <dbReference type="NCBI Taxonomy" id="1586634"/>
    <lineage>
        <taxon>Eukaryota</taxon>
        <taxon>Metazoa</taxon>
        <taxon>Ecdysozoa</taxon>
        <taxon>Arthropoda</taxon>
        <taxon>Hexapoda</taxon>
        <taxon>Insecta</taxon>
        <taxon>Pterygota</taxon>
        <taxon>Neoptera</taxon>
        <taxon>Endopterygota</taxon>
        <taxon>Coleoptera</taxon>
        <taxon>Polyphaga</taxon>
        <taxon>Cucujiformia</taxon>
        <taxon>Chrysomeloidea</taxon>
        <taxon>Cerambycidae</taxon>
        <taxon>Lepturinae</taxon>
        <taxon>Rhagiini</taxon>
        <taxon>Rhamnusium</taxon>
    </lineage>
</organism>
<dbReference type="Proteomes" id="UP001162156">
    <property type="component" value="Unassembled WGS sequence"/>
</dbReference>
<gene>
    <name evidence="4" type="ORF">NQ314_020811</name>
</gene>
<dbReference type="Pfam" id="PF13359">
    <property type="entry name" value="DDE_Tnp_4"/>
    <property type="match status" value="1"/>
</dbReference>
<dbReference type="GO" id="GO:0046872">
    <property type="term" value="F:metal ion binding"/>
    <property type="evidence" value="ECO:0007669"/>
    <property type="project" value="UniProtKB-KW"/>
</dbReference>
<comment type="caution">
    <text evidence="4">The sequence shown here is derived from an EMBL/GenBank/DDBJ whole genome shotgun (WGS) entry which is preliminary data.</text>
</comment>
<evidence type="ECO:0000313" key="5">
    <source>
        <dbReference type="Proteomes" id="UP001162156"/>
    </source>
</evidence>
<evidence type="ECO:0000256" key="2">
    <source>
        <dbReference type="ARBA" id="ARBA00022723"/>
    </source>
</evidence>
<dbReference type="EMBL" id="JANEYF010005783">
    <property type="protein sequence ID" value="KAJ8926787.1"/>
    <property type="molecule type" value="Genomic_DNA"/>
</dbReference>
<evidence type="ECO:0000256" key="1">
    <source>
        <dbReference type="ARBA" id="ARBA00001968"/>
    </source>
</evidence>
<name>A0AAV8WL34_9CUCU</name>
<keyword evidence="5" id="KW-1185">Reference proteome</keyword>
<reference evidence="4" key="1">
    <citation type="journal article" date="2023" name="Insect Mol. Biol.">
        <title>Genome sequencing provides insights into the evolution of gene families encoding plant cell wall-degrading enzymes in longhorned beetles.</title>
        <authorList>
            <person name="Shin N.R."/>
            <person name="Okamura Y."/>
            <person name="Kirsch R."/>
            <person name="Pauchet Y."/>
        </authorList>
    </citation>
    <scope>NUCLEOTIDE SEQUENCE</scope>
    <source>
        <strain evidence="4">RBIC_L_NR</strain>
    </source>
</reference>
<sequence>MQDLCAYYLYLATGNSFRSLAFNYRLGERSVREIVYSCCDAIWRKLQPIVMPTPDEAMWLKIEHDFYTKWNFPNLIGAIDGKHVLIQAPPHSGTQFFCYKKTFSTVLLALVDANYKFIAIDVGAYGKNSDGGIFRNSNLGRGLNNNTLHIPPAKQLPGSNEILPFVIVGDEAFPLRTNLMKPYSRDTV</sequence>
<dbReference type="InterPro" id="IPR027806">
    <property type="entry name" value="HARBI1_dom"/>
</dbReference>
<proteinExistence type="predicted"/>
<evidence type="ECO:0000259" key="3">
    <source>
        <dbReference type="Pfam" id="PF13359"/>
    </source>
</evidence>
<dbReference type="AlphaFoldDB" id="A0AAV8WL34"/>
<keyword evidence="2" id="KW-0479">Metal-binding</keyword>
<comment type="cofactor">
    <cofactor evidence="1">
        <name>a divalent metal cation</name>
        <dbReference type="ChEBI" id="CHEBI:60240"/>
    </cofactor>
</comment>
<protein>
    <recommendedName>
        <fullName evidence="3">DDE Tnp4 domain-containing protein</fullName>
    </recommendedName>
</protein>
<evidence type="ECO:0000313" key="4">
    <source>
        <dbReference type="EMBL" id="KAJ8926787.1"/>
    </source>
</evidence>
<accession>A0AAV8WL34</accession>